<dbReference type="AlphaFoldDB" id="A0AAV7NT23"/>
<dbReference type="EMBL" id="JANPWB010000012">
    <property type="protein sequence ID" value="KAJ1119172.1"/>
    <property type="molecule type" value="Genomic_DNA"/>
</dbReference>
<sequence>MEPRGLRRWRRPGPGERPRADGAAPGCPLRYTGEEDLQGPAGLEVRREPWGALGPRSTRGIPQTEGAAPPDPREGPCADEAVPGCALSDIGGEDPRSPAGLGVHREPWRVPVLCSGRGTPQTREAMLPRPKKRGPALVGPTLGAHLETPWRGSAEPR</sequence>
<feature type="region of interest" description="Disordered" evidence="1">
    <location>
        <begin position="1"/>
        <end position="157"/>
    </location>
</feature>
<comment type="caution">
    <text evidence="2">The sequence shown here is derived from an EMBL/GenBank/DDBJ whole genome shotgun (WGS) entry which is preliminary data.</text>
</comment>
<accession>A0AAV7NT23</accession>
<evidence type="ECO:0000256" key="1">
    <source>
        <dbReference type="SAM" id="MobiDB-lite"/>
    </source>
</evidence>
<protein>
    <submittedName>
        <fullName evidence="2">Uncharacterized protein</fullName>
    </submittedName>
</protein>
<dbReference type="Proteomes" id="UP001066276">
    <property type="component" value="Chromosome 8"/>
</dbReference>
<evidence type="ECO:0000313" key="2">
    <source>
        <dbReference type="EMBL" id="KAJ1119172.1"/>
    </source>
</evidence>
<proteinExistence type="predicted"/>
<organism evidence="2 3">
    <name type="scientific">Pleurodeles waltl</name>
    <name type="common">Iberian ribbed newt</name>
    <dbReference type="NCBI Taxonomy" id="8319"/>
    <lineage>
        <taxon>Eukaryota</taxon>
        <taxon>Metazoa</taxon>
        <taxon>Chordata</taxon>
        <taxon>Craniata</taxon>
        <taxon>Vertebrata</taxon>
        <taxon>Euteleostomi</taxon>
        <taxon>Amphibia</taxon>
        <taxon>Batrachia</taxon>
        <taxon>Caudata</taxon>
        <taxon>Salamandroidea</taxon>
        <taxon>Salamandridae</taxon>
        <taxon>Pleurodelinae</taxon>
        <taxon>Pleurodeles</taxon>
    </lineage>
</organism>
<gene>
    <name evidence="2" type="ORF">NDU88_007358</name>
</gene>
<evidence type="ECO:0000313" key="3">
    <source>
        <dbReference type="Proteomes" id="UP001066276"/>
    </source>
</evidence>
<name>A0AAV7NT23_PLEWA</name>
<reference evidence="2" key="1">
    <citation type="journal article" date="2022" name="bioRxiv">
        <title>Sequencing and chromosome-scale assembly of the giantPleurodeles waltlgenome.</title>
        <authorList>
            <person name="Brown T."/>
            <person name="Elewa A."/>
            <person name="Iarovenko S."/>
            <person name="Subramanian E."/>
            <person name="Araus A.J."/>
            <person name="Petzold A."/>
            <person name="Susuki M."/>
            <person name="Suzuki K.-i.T."/>
            <person name="Hayashi T."/>
            <person name="Toyoda A."/>
            <person name="Oliveira C."/>
            <person name="Osipova E."/>
            <person name="Leigh N.D."/>
            <person name="Simon A."/>
            <person name="Yun M.H."/>
        </authorList>
    </citation>
    <scope>NUCLEOTIDE SEQUENCE</scope>
    <source>
        <strain evidence="2">20211129_DDA</strain>
        <tissue evidence="2">Liver</tissue>
    </source>
</reference>
<feature type="compositionally biased region" description="Basic residues" evidence="1">
    <location>
        <begin position="1"/>
        <end position="11"/>
    </location>
</feature>
<keyword evidence="3" id="KW-1185">Reference proteome</keyword>